<name>A0A6G1GK16_9PEZI</name>
<dbReference type="OrthoDB" id="5280838at2759"/>
<dbReference type="AlphaFoldDB" id="A0A6G1GK16"/>
<protein>
    <recommendedName>
        <fullName evidence="4">BTB domain-containing protein</fullName>
    </recommendedName>
</protein>
<evidence type="ECO:0000313" key="2">
    <source>
        <dbReference type="EMBL" id="KAF1981286.1"/>
    </source>
</evidence>
<accession>A0A6G1GK16</accession>
<dbReference type="Proteomes" id="UP000800041">
    <property type="component" value="Unassembled WGS sequence"/>
</dbReference>
<dbReference type="EMBL" id="ML977202">
    <property type="protein sequence ID" value="KAF1981286.1"/>
    <property type="molecule type" value="Genomic_DNA"/>
</dbReference>
<evidence type="ECO:0000256" key="1">
    <source>
        <dbReference type="SAM" id="MobiDB-lite"/>
    </source>
</evidence>
<evidence type="ECO:0000313" key="3">
    <source>
        <dbReference type="Proteomes" id="UP000800041"/>
    </source>
</evidence>
<sequence>MAIMNESLHPAGNRKAYVAIILDPADPSHHFLFQENVLVMNSKWFEEQLASSTSNEPCNATITAFFRLNASNSDSRKDNGVPVLEKCPTQELPEPFYPISLDQVLRAAHEPKGLFTVKFKKEGTPASGTLATINDGTSSTTAESTPGTITGSTPAASNDGVSPQAESTRVFPNYTSAYENLFLVMHNQSLRIDKRPWAALEQCEQLLKVSGIYRCMDLVGRHIGFALLELGNVLYGAIARDAPRWLHLAEEVKCSSIYKEALVHIVGSWPVYKWRTPKRTLSPHVLRLIERKAERTRDLCSELHHDLFLNSIKADDDLPVTMVKDFETWIVVQAWRDWLSSEFVKILDPKTQNPDPSKVGRVYRLLRKGGNAYLPQSQLVKRLKRKMEQYAWEEVGDDLELLKKYAQDLVERSLKNRLMLNADEMNLGYITTVDIKDDDLPWVGAAASDRMDLD</sequence>
<reference evidence="2" key="1">
    <citation type="journal article" date="2020" name="Stud. Mycol.">
        <title>101 Dothideomycetes genomes: a test case for predicting lifestyles and emergence of pathogens.</title>
        <authorList>
            <person name="Haridas S."/>
            <person name="Albert R."/>
            <person name="Binder M."/>
            <person name="Bloem J."/>
            <person name="Labutti K."/>
            <person name="Salamov A."/>
            <person name="Andreopoulos B."/>
            <person name="Baker S."/>
            <person name="Barry K."/>
            <person name="Bills G."/>
            <person name="Bluhm B."/>
            <person name="Cannon C."/>
            <person name="Castanera R."/>
            <person name="Culley D."/>
            <person name="Daum C."/>
            <person name="Ezra D."/>
            <person name="Gonzalez J."/>
            <person name="Henrissat B."/>
            <person name="Kuo A."/>
            <person name="Liang C."/>
            <person name="Lipzen A."/>
            <person name="Lutzoni F."/>
            <person name="Magnuson J."/>
            <person name="Mondo S."/>
            <person name="Nolan M."/>
            <person name="Ohm R."/>
            <person name="Pangilinan J."/>
            <person name="Park H.-J."/>
            <person name="Ramirez L."/>
            <person name="Alfaro M."/>
            <person name="Sun H."/>
            <person name="Tritt A."/>
            <person name="Yoshinaga Y."/>
            <person name="Zwiers L.-H."/>
            <person name="Turgeon B."/>
            <person name="Goodwin S."/>
            <person name="Spatafora J."/>
            <person name="Crous P."/>
            <person name="Grigoriev I."/>
        </authorList>
    </citation>
    <scope>NUCLEOTIDE SEQUENCE</scope>
    <source>
        <strain evidence="2">CBS 113979</strain>
    </source>
</reference>
<organism evidence="2 3">
    <name type="scientific">Aulographum hederae CBS 113979</name>
    <dbReference type="NCBI Taxonomy" id="1176131"/>
    <lineage>
        <taxon>Eukaryota</taxon>
        <taxon>Fungi</taxon>
        <taxon>Dikarya</taxon>
        <taxon>Ascomycota</taxon>
        <taxon>Pezizomycotina</taxon>
        <taxon>Dothideomycetes</taxon>
        <taxon>Pleosporomycetidae</taxon>
        <taxon>Aulographales</taxon>
        <taxon>Aulographaceae</taxon>
    </lineage>
</organism>
<feature type="region of interest" description="Disordered" evidence="1">
    <location>
        <begin position="128"/>
        <end position="164"/>
    </location>
</feature>
<evidence type="ECO:0008006" key="4">
    <source>
        <dbReference type="Google" id="ProtNLM"/>
    </source>
</evidence>
<dbReference type="PANTHER" id="PTHR38119">
    <property type="entry name" value="BTB DOMAIN-CONTAINING PROTEIN-RELATED"/>
    <property type="match status" value="1"/>
</dbReference>
<gene>
    <name evidence="2" type="ORF">K402DRAFT_238842</name>
</gene>
<dbReference type="PANTHER" id="PTHR38119:SF1">
    <property type="entry name" value="BTB DOMAIN-CONTAINING PROTEIN"/>
    <property type="match status" value="1"/>
</dbReference>
<proteinExistence type="predicted"/>
<keyword evidence="3" id="KW-1185">Reference proteome</keyword>